<dbReference type="RefSeq" id="WP_311596878.1">
    <property type="nucleotide sequence ID" value="NZ_JAVREM010000005.1"/>
</dbReference>
<dbReference type="EMBL" id="JAVREM010000005">
    <property type="protein sequence ID" value="MDT0318297.1"/>
    <property type="molecule type" value="Genomic_DNA"/>
</dbReference>
<gene>
    <name evidence="1" type="ORF">RNC47_08115</name>
</gene>
<dbReference type="InterPro" id="IPR012348">
    <property type="entry name" value="RNR-like"/>
</dbReference>
<dbReference type="Gene3D" id="1.10.620.20">
    <property type="entry name" value="Ribonucleotide Reductase, subunit A"/>
    <property type="match status" value="1"/>
</dbReference>
<evidence type="ECO:0000313" key="1">
    <source>
        <dbReference type="EMBL" id="MDT0318297.1"/>
    </source>
</evidence>
<proteinExistence type="predicted"/>
<dbReference type="Proteomes" id="UP001183420">
    <property type="component" value="Unassembled WGS sequence"/>
</dbReference>
<sequence>MTTATPAPDGADAGATGPFAEWYTAAGVRSGVRRLFHDESDQGKVFFPERLVPFLDHPLLAGLDRQQRSALALRHLYQFLISTTHMETRVVNTAAERIANGRSGVELTPDDRLDAFKVYCDEGYHALYSLDLAHQIADTTGVPVPDWDYGRFVDRLAETANRLLPGEPVLAGLLQVVVFETLITAVLNELPGDTTVITTVRDLMRDHARDEGRHHRFFSGYFHRLWQALDARHRALAAHALPALIHDCLAADLGPARASLALAGVDADVIAAVVDDHLATDRERIRSITRSTVRMCRSAGVFEVPGAYEEFARHGLVAGDGGE</sequence>
<dbReference type="InterPro" id="IPR025859">
    <property type="entry name" value="AurF/CmlI"/>
</dbReference>
<evidence type="ECO:0000313" key="2">
    <source>
        <dbReference type="Proteomes" id="UP001183420"/>
    </source>
</evidence>
<dbReference type="SUPFAM" id="SSF47240">
    <property type="entry name" value="Ferritin-like"/>
    <property type="match status" value="1"/>
</dbReference>
<name>A0ABU2LM29_9ACTN</name>
<comment type="caution">
    <text evidence="1">The sequence shown here is derived from an EMBL/GenBank/DDBJ whole genome shotgun (WGS) entry which is preliminary data.</text>
</comment>
<protein>
    <submittedName>
        <fullName evidence="1">Diiron oxygenase</fullName>
    </submittedName>
</protein>
<organism evidence="1 2">
    <name type="scientific">Streptomyces millisiae</name>
    <dbReference type="NCBI Taxonomy" id="3075542"/>
    <lineage>
        <taxon>Bacteria</taxon>
        <taxon>Bacillati</taxon>
        <taxon>Actinomycetota</taxon>
        <taxon>Actinomycetes</taxon>
        <taxon>Kitasatosporales</taxon>
        <taxon>Streptomycetaceae</taxon>
        <taxon>Streptomyces</taxon>
    </lineage>
</organism>
<reference evidence="2" key="1">
    <citation type="submission" date="2023-07" db="EMBL/GenBank/DDBJ databases">
        <title>30 novel species of actinomycetes from the DSMZ collection.</title>
        <authorList>
            <person name="Nouioui I."/>
        </authorList>
    </citation>
    <scope>NUCLEOTIDE SEQUENCE [LARGE SCALE GENOMIC DNA]</scope>
    <source>
        <strain evidence="2">DSM 44918</strain>
    </source>
</reference>
<dbReference type="InterPro" id="IPR009078">
    <property type="entry name" value="Ferritin-like_SF"/>
</dbReference>
<keyword evidence="2" id="KW-1185">Reference proteome</keyword>
<accession>A0ABU2LM29</accession>
<dbReference type="Pfam" id="PF11583">
    <property type="entry name" value="AurF"/>
    <property type="match status" value="1"/>
</dbReference>